<dbReference type="GO" id="GO:0016791">
    <property type="term" value="F:phosphatase activity"/>
    <property type="evidence" value="ECO:0007669"/>
    <property type="project" value="UniProtKB-ARBA"/>
</dbReference>
<dbReference type="CDD" id="cd07518">
    <property type="entry name" value="HAD_YbiV-Like"/>
    <property type="match status" value="1"/>
</dbReference>
<dbReference type="OrthoDB" id="9814970at2"/>
<accession>A0A7V7UCK7</accession>
<organism evidence="1 2">
    <name type="scientific">Candidatus Galacturonatibacter soehngenii</name>
    <dbReference type="NCBI Taxonomy" id="2307010"/>
    <lineage>
        <taxon>Bacteria</taxon>
        <taxon>Bacillati</taxon>
        <taxon>Bacillota</taxon>
        <taxon>Clostridia</taxon>
        <taxon>Lachnospirales</taxon>
        <taxon>Lachnospiraceae</taxon>
        <taxon>Candidatus Galacturonatibacter</taxon>
    </lineage>
</organism>
<dbReference type="Gene3D" id="3.40.50.1000">
    <property type="entry name" value="HAD superfamily/HAD-like"/>
    <property type="match status" value="1"/>
</dbReference>
<dbReference type="GO" id="GO:0000287">
    <property type="term" value="F:magnesium ion binding"/>
    <property type="evidence" value="ECO:0007669"/>
    <property type="project" value="TreeGrafter"/>
</dbReference>
<evidence type="ECO:0000313" key="1">
    <source>
        <dbReference type="EMBL" id="KAB1439790.1"/>
    </source>
</evidence>
<dbReference type="NCBIfam" id="TIGR01484">
    <property type="entry name" value="HAD-SF-IIB"/>
    <property type="match status" value="1"/>
</dbReference>
<keyword evidence="2" id="KW-1185">Reference proteome</keyword>
<reference evidence="1 2" key="1">
    <citation type="submission" date="2019-09" db="EMBL/GenBank/DDBJ databases">
        <authorList>
            <person name="Valk L.C."/>
        </authorList>
    </citation>
    <scope>NUCLEOTIDE SEQUENCE [LARGE SCALE GENOMIC DNA]</scope>
    <source>
        <strain evidence="1">GalUA</strain>
    </source>
</reference>
<dbReference type="SFLD" id="SFLDS00003">
    <property type="entry name" value="Haloacid_Dehalogenase"/>
    <property type="match status" value="1"/>
</dbReference>
<dbReference type="SFLD" id="SFLDG01140">
    <property type="entry name" value="C2.B:_Phosphomannomutase_and_P"/>
    <property type="match status" value="1"/>
</dbReference>
<dbReference type="InterPro" id="IPR036412">
    <property type="entry name" value="HAD-like_sf"/>
</dbReference>
<dbReference type="PANTHER" id="PTHR10000">
    <property type="entry name" value="PHOSPHOSERINE PHOSPHATASE"/>
    <property type="match status" value="1"/>
</dbReference>
<dbReference type="AlphaFoldDB" id="A0A7V7UCK7"/>
<sequence length="264" mass="29860">MIKLIATDIDGTLVRDGSPDINPEIFEVIKELKDKGAVFVAASGRQYPSIRRLFDPVHRDMIFIAENGAYVMCRGYEMFKSQMNSQMVEELVHEARALREQNVHLCVSTPECLYIESKDEAFADLLVHGYKNTIKQVDDVLKEDLDIIKIALYKEDGMQQIADETLIPKWKDKLKVVMAGLEWLDFMDIEVDKGHALQTIQSTLSITKEETMAFGDNINDIGMLRSAGESYAVKTAREEVKEVAKHIAGSYLEDGVLTELKKLL</sequence>
<dbReference type="Gene3D" id="3.30.1240.10">
    <property type="match status" value="1"/>
</dbReference>
<dbReference type="SUPFAM" id="SSF56784">
    <property type="entry name" value="HAD-like"/>
    <property type="match status" value="1"/>
</dbReference>
<dbReference type="NCBIfam" id="TIGR00099">
    <property type="entry name" value="Cof-subfamily"/>
    <property type="match status" value="1"/>
</dbReference>
<keyword evidence="1" id="KW-0378">Hydrolase</keyword>
<reference evidence="1 2" key="2">
    <citation type="submission" date="2020-02" db="EMBL/GenBank/DDBJ databases">
        <title>Candidatus Galacturonibacter soehngenii shows hetero-acetogenic catabolism of galacturonic acid but lacks a canonical carbon monoxide dehydrogenase/acetyl-CoA synthase complex.</title>
        <authorList>
            <person name="Diender M."/>
            <person name="Stouten G.R."/>
            <person name="Petersen J.F."/>
            <person name="Nielsen P.H."/>
            <person name="Dueholm M.S."/>
            <person name="Pronk J.T."/>
            <person name="Van Loosdrecht M.C.M."/>
        </authorList>
    </citation>
    <scope>NUCLEOTIDE SEQUENCE [LARGE SCALE GENOMIC DNA]</scope>
    <source>
        <strain evidence="1">GalUA</strain>
    </source>
</reference>
<dbReference type="Proteomes" id="UP000461768">
    <property type="component" value="Unassembled WGS sequence"/>
</dbReference>
<dbReference type="EMBL" id="WAGX01000004">
    <property type="protein sequence ID" value="KAB1439790.1"/>
    <property type="molecule type" value="Genomic_DNA"/>
</dbReference>
<dbReference type="InterPro" id="IPR006379">
    <property type="entry name" value="HAD-SF_hydro_IIB"/>
</dbReference>
<dbReference type="InterPro" id="IPR023214">
    <property type="entry name" value="HAD_sf"/>
</dbReference>
<dbReference type="RefSeq" id="WP_151142653.1">
    <property type="nucleotide sequence ID" value="NZ_WAGX01000004.1"/>
</dbReference>
<dbReference type="SFLD" id="SFLDG01144">
    <property type="entry name" value="C2.B.4:_PGP_Like"/>
    <property type="match status" value="1"/>
</dbReference>
<evidence type="ECO:0000313" key="2">
    <source>
        <dbReference type="Proteomes" id="UP000461768"/>
    </source>
</evidence>
<protein>
    <submittedName>
        <fullName evidence="1">HAD family hydrolase</fullName>
    </submittedName>
</protein>
<dbReference type="PANTHER" id="PTHR10000:SF8">
    <property type="entry name" value="HAD SUPERFAMILY HYDROLASE-LIKE, TYPE 3"/>
    <property type="match status" value="1"/>
</dbReference>
<proteinExistence type="predicted"/>
<comment type="caution">
    <text evidence="1">The sequence shown here is derived from an EMBL/GenBank/DDBJ whole genome shotgun (WGS) entry which is preliminary data.</text>
</comment>
<name>A0A7V7UCK7_9FIRM</name>
<dbReference type="InterPro" id="IPR000150">
    <property type="entry name" value="Cof"/>
</dbReference>
<gene>
    <name evidence="1" type="ORF">F7O84_05235</name>
</gene>
<dbReference type="Pfam" id="PF08282">
    <property type="entry name" value="Hydrolase_3"/>
    <property type="match status" value="1"/>
</dbReference>
<dbReference type="GO" id="GO:0005829">
    <property type="term" value="C:cytosol"/>
    <property type="evidence" value="ECO:0007669"/>
    <property type="project" value="TreeGrafter"/>
</dbReference>